<dbReference type="Pfam" id="PF02698">
    <property type="entry name" value="DUF218"/>
    <property type="match status" value="1"/>
</dbReference>
<accession>A0ABV8A4B3</accession>
<dbReference type="InterPro" id="IPR014729">
    <property type="entry name" value="Rossmann-like_a/b/a_fold"/>
</dbReference>
<evidence type="ECO:0000313" key="3">
    <source>
        <dbReference type="Proteomes" id="UP001595748"/>
    </source>
</evidence>
<dbReference type="CDD" id="cd06259">
    <property type="entry name" value="YdcF-like"/>
    <property type="match status" value="1"/>
</dbReference>
<name>A0ABV8A4B3_9DEIO</name>
<reference evidence="3" key="1">
    <citation type="journal article" date="2019" name="Int. J. Syst. Evol. Microbiol.">
        <title>The Global Catalogue of Microorganisms (GCM) 10K type strain sequencing project: providing services to taxonomists for standard genome sequencing and annotation.</title>
        <authorList>
            <consortium name="The Broad Institute Genomics Platform"/>
            <consortium name="The Broad Institute Genome Sequencing Center for Infectious Disease"/>
            <person name="Wu L."/>
            <person name="Ma J."/>
        </authorList>
    </citation>
    <scope>NUCLEOTIDE SEQUENCE [LARGE SCALE GENOMIC DNA]</scope>
    <source>
        <strain evidence="3">CCTCC AB 2013263</strain>
    </source>
</reference>
<proteinExistence type="predicted"/>
<dbReference type="InterPro" id="IPR003848">
    <property type="entry name" value="DUF218"/>
</dbReference>
<dbReference type="Gene3D" id="3.40.50.620">
    <property type="entry name" value="HUPs"/>
    <property type="match status" value="1"/>
</dbReference>
<evidence type="ECO:0000259" key="1">
    <source>
        <dbReference type="Pfam" id="PF02698"/>
    </source>
</evidence>
<evidence type="ECO:0000313" key="2">
    <source>
        <dbReference type="EMBL" id="MFC3860538.1"/>
    </source>
</evidence>
<keyword evidence="3" id="KW-1185">Reference proteome</keyword>
<comment type="caution">
    <text evidence="2">The sequence shown here is derived from an EMBL/GenBank/DDBJ whole genome shotgun (WGS) entry which is preliminary data.</text>
</comment>
<dbReference type="RefSeq" id="WP_380076684.1">
    <property type="nucleotide sequence ID" value="NZ_JBHRZF010000078.1"/>
</dbReference>
<dbReference type="InterPro" id="IPR051599">
    <property type="entry name" value="Cell_Envelope_Assoc"/>
</dbReference>
<dbReference type="EMBL" id="JBHRZF010000078">
    <property type="protein sequence ID" value="MFC3860538.1"/>
    <property type="molecule type" value="Genomic_DNA"/>
</dbReference>
<dbReference type="PANTHER" id="PTHR30336:SF20">
    <property type="entry name" value="DUF218 DOMAIN-CONTAINING PROTEIN"/>
    <property type="match status" value="1"/>
</dbReference>
<sequence length="189" mass="20337">MRSRGSLNSFLPLLVLALLGVVVLLAPFPRVPAGRPHAVVMVLGAAQYAGKPSPAFQRRLDHAWQLYQSGQVQRIVVTGGRRPGDPFTEGEVGVKYLASKGVPKERLLAETRSRTTIENLRNAVTFLPPGTPITLVTDSAHAPRALALAHALGLAANVNPSPLSRHPDWRYLLREKLAFAAYAVLGAKG</sequence>
<dbReference type="PANTHER" id="PTHR30336">
    <property type="entry name" value="INNER MEMBRANE PROTEIN, PROBABLE PERMEASE"/>
    <property type="match status" value="1"/>
</dbReference>
<protein>
    <submittedName>
        <fullName evidence="2">YdcF family protein</fullName>
    </submittedName>
</protein>
<organism evidence="2 3">
    <name type="scientific">Deinococcus antarcticus</name>
    <dbReference type="NCBI Taxonomy" id="1298767"/>
    <lineage>
        <taxon>Bacteria</taxon>
        <taxon>Thermotogati</taxon>
        <taxon>Deinococcota</taxon>
        <taxon>Deinococci</taxon>
        <taxon>Deinococcales</taxon>
        <taxon>Deinococcaceae</taxon>
        <taxon>Deinococcus</taxon>
    </lineage>
</organism>
<gene>
    <name evidence="2" type="ORF">ACFOPQ_07135</name>
</gene>
<feature type="domain" description="DUF218" evidence="1">
    <location>
        <begin position="39"/>
        <end position="175"/>
    </location>
</feature>
<dbReference type="Proteomes" id="UP001595748">
    <property type="component" value="Unassembled WGS sequence"/>
</dbReference>